<dbReference type="Pfam" id="PF06283">
    <property type="entry name" value="ThuA"/>
    <property type="match status" value="1"/>
</dbReference>
<proteinExistence type="predicted"/>
<feature type="domain" description="ThuA-like" evidence="1">
    <location>
        <begin position="18"/>
        <end position="225"/>
    </location>
</feature>
<evidence type="ECO:0000259" key="1">
    <source>
        <dbReference type="Pfam" id="PF06283"/>
    </source>
</evidence>
<reference evidence="2" key="2">
    <citation type="submission" date="2020-09" db="EMBL/GenBank/DDBJ databases">
        <authorList>
            <person name="Sun Q."/>
            <person name="Ohkuma M."/>
        </authorList>
    </citation>
    <scope>NUCLEOTIDE SEQUENCE</scope>
    <source>
        <strain evidence="2">JCM 4234</strain>
    </source>
</reference>
<reference evidence="2" key="1">
    <citation type="journal article" date="2014" name="Int. J. Syst. Evol. Microbiol.">
        <title>Complete genome sequence of Corynebacterium casei LMG S-19264T (=DSM 44701T), isolated from a smear-ripened cheese.</title>
        <authorList>
            <consortium name="US DOE Joint Genome Institute (JGI-PGF)"/>
            <person name="Walter F."/>
            <person name="Albersmeier A."/>
            <person name="Kalinowski J."/>
            <person name="Ruckert C."/>
        </authorList>
    </citation>
    <scope>NUCLEOTIDE SEQUENCE</scope>
    <source>
        <strain evidence="2">JCM 4234</strain>
    </source>
</reference>
<name>A0A918LKC4_STRGD</name>
<dbReference type="Proteomes" id="UP000653493">
    <property type="component" value="Unassembled WGS sequence"/>
</dbReference>
<comment type="caution">
    <text evidence="2">The sequence shown here is derived from an EMBL/GenBank/DDBJ whole genome shotgun (WGS) entry which is preliminary data.</text>
</comment>
<dbReference type="InterPro" id="IPR029062">
    <property type="entry name" value="Class_I_gatase-like"/>
</dbReference>
<dbReference type="Gene3D" id="3.40.50.880">
    <property type="match status" value="1"/>
</dbReference>
<keyword evidence="3" id="KW-1185">Reference proteome</keyword>
<evidence type="ECO:0000313" key="2">
    <source>
        <dbReference type="EMBL" id="GGS60540.1"/>
    </source>
</evidence>
<dbReference type="InterPro" id="IPR029010">
    <property type="entry name" value="ThuA-like"/>
</dbReference>
<dbReference type="EMBL" id="BMSL01000024">
    <property type="protein sequence ID" value="GGS60540.1"/>
    <property type="molecule type" value="Genomic_DNA"/>
</dbReference>
<dbReference type="PANTHER" id="PTHR40469:SF2">
    <property type="entry name" value="GALACTOSE-BINDING DOMAIN-LIKE SUPERFAMILY PROTEIN"/>
    <property type="match status" value="1"/>
</dbReference>
<dbReference type="AlphaFoldDB" id="A0A918LKC4"/>
<accession>A0A918LKC4</accession>
<sequence length="230" mass="25260">MPLNLENPLVDRDTMDCRVLVYTRTTAFRHASIPEAVAALRSMVGIDMVHTEDPASFEGGLEGFEAVVFLSTSGDVLNPAGRTHLTRYVESGGGFVGIHSAACTEYGWPGYGDFLKARFTRHPDYQPGMALVEDADHPATRHLPTVWEFEDEWYDFDTSPRGTSRILAVVDESSYTGGGMGTDHPIAWCRHHGDGRVFYTALGHAADAYKDAAFIEHVRGGVLWAAGRLK</sequence>
<gene>
    <name evidence="2" type="ORF">GCM10010238_57120</name>
</gene>
<organism evidence="2 3">
    <name type="scientific">Streptomyces griseoviridis</name>
    <dbReference type="NCBI Taxonomy" id="45398"/>
    <lineage>
        <taxon>Bacteria</taxon>
        <taxon>Bacillati</taxon>
        <taxon>Actinomycetota</taxon>
        <taxon>Actinomycetes</taxon>
        <taxon>Kitasatosporales</taxon>
        <taxon>Streptomycetaceae</taxon>
        <taxon>Streptomyces</taxon>
    </lineage>
</organism>
<dbReference type="SUPFAM" id="SSF52317">
    <property type="entry name" value="Class I glutamine amidotransferase-like"/>
    <property type="match status" value="1"/>
</dbReference>
<evidence type="ECO:0000313" key="3">
    <source>
        <dbReference type="Proteomes" id="UP000653493"/>
    </source>
</evidence>
<protein>
    <submittedName>
        <fullName evidence="2">Crp/Fnr family transcriptional regulator</fullName>
    </submittedName>
</protein>
<dbReference type="PANTHER" id="PTHR40469">
    <property type="entry name" value="SECRETED GLYCOSYL HYDROLASE"/>
    <property type="match status" value="1"/>
</dbReference>